<dbReference type="PROSITE" id="PS51257">
    <property type="entry name" value="PROKAR_LIPOPROTEIN"/>
    <property type="match status" value="1"/>
</dbReference>
<dbReference type="EMBL" id="JMCC02000043">
    <property type="protein sequence ID" value="KIG16052.1"/>
    <property type="molecule type" value="Genomic_DNA"/>
</dbReference>
<evidence type="ECO:0000256" key="3">
    <source>
        <dbReference type="ARBA" id="ARBA00022670"/>
    </source>
</evidence>
<dbReference type="Gene3D" id="3.40.390.10">
    <property type="entry name" value="Collagenase (Catalytic Domain)"/>
    <property type="match status" value="1"/>
</dbReference>
<keyword evidence="6" id="KW-0862">Zinc</keyword>
<evidence type="ECO:0000256" key="2">
    <source>
        <dbReference type="ARBA" id="ARBA00007357"/>
    </source>
</evidence>
<evidence type="ECO:0000259" key="9">
    <source>
        <dbReference type="Pfam" id="PF05649"/>
    </source>
</evidence>
<keyword evidence="7" id="KW-0482">Metalloprotease</keyword>
<evidence type="ECO:0000313" key="11">
    <source>
        <dbReference type="Proteomes" id="UP000031599"/>
    </source>
</evidence>
<dbReference type="CDD" id="cd08662">
    <property type="entry name" value="M13"/>
    <property type="match status" value="1"/>
</dbReference>
<keyword evidence="5" id="KW-0378">Hydrolase</keyword>
<dbReference type="Pfam" id="PF01431">
    <property type="entry name" value="Peptidase_M13"/>
    <property type="match status" value="1"/>
</dbReference>
<dbReference type="GO" id="GO:0016485">
    <property type="term" value="P:protein processing"/>
    <property type="evidence" value="ECO:0007669"/>
    <property type="project" value="TreeGrafter"/>
</dbReference>
<dbReference type="InterPro" id="IPR000718">
    <property type="entry name" value="Peptidase_M13"/>
</dbReference>
<dbReference type="InterPro" id="IPR042089">
    <property type="entry name" value="Peptidase_M13_dom_2"/>
</dbReference>
<accession>A0A0C2D7Q3</accession>
<feature type="domain" description="Peptidase M13 C-terminal" evidence="8">
    <location>
        <begin position="491"/>
        <end position="694"/>
    </location>
</feature>
<feature type="domain" description="Peptidase M13 N-terminal" evidence="9">
    <location>
        <begin position="70"/>
        <end position="440"/>
    </location>
</feature>
<dbReference type="PANTHER" id="PTHR11733">
    <property type="entry name" value="ZINC METALLOPROTEASE FAMILY M13 NEPRILYSIN-RELATED"/>
    <property type="match status" value="1"/>
</dbReference>
<dbReference type="GO" id="GO:0004222">
    <property type="term" value="F:metalloendopeptidase activity"/>
    <property type="evidence" value="ECO:0007669"/>
    <property type="project" value="InterPro"/>
</dbReference>
<dbReference type="GO" id="GO:0046872">
    <property type="term" value="F:metal ion binding"/>
    <property type="evidence" value="ECO:0007669"/>
    <property type="project" value="UniProtKB-KW"/>
</dbReference>
<organism evidence="10 11">
    <name type="scientific">Enhygromyxa salina</name>
    <dbReference type="NCBI Taxonomy" id="215803"/>
    <lineage>
        <taxon>Bacteria</taxon>
        <taxon>Pseudomonadati</taxon>
        <taxon>Myxococcota</taxon>
        <taxon>Polyangia</taxon>
        <taxon>Nannocystales</taxon>
        <taxon>Nannocystaceae</taxon>
        <taxon>Enhygromyxa</taxon>
    </lineage>
</organism>
<evidence type="ECO:0000256" key="4">
    <source>
        <dbReference type="ARBA" id="ARBA00022723"/>
    </source>
</evidence>
<dbReference type="PROSITE" id="PS51885">
    <property type="entry name" value="NEPRILYSIN"/>
    <property type="match status" value="1"/>
</dbReference>
<evidence type="ECO:0000256" key="5">
    <source>
        <dbReference type="ARBA" id="ARBA00022801"/>
    </source>
</evidence>
<gene>
    <name evidence="10" type="ORF">DB30_04924</name>
</gene>
<dbReference type="InterPro" id="IPR018497">
    <property type="entry name" value="Peptidase_M13_C"/>
</dbReference>
<comment type="similarity">
    <text evidence="2">Belongs to the peptidase M13 family.</text>
</comment>
<keyword evidence="4" id="KW-0479">Metal-binding</keyword>
<comment type="cofactor">
    <cofactor evidence="1">
        <name>Zn(2+)</name>
        <dbReference type="ChEBI" id="CHEBI:29105"/>
    </cofactor>
</comment>
<name>A0A0C2D7Q3_9BACT</name>
<dbReference type="SUPFAM" id="SSF55486">
    <property type="entry name" value="Metalloproteases ('zincins'), catalytic domain"/>
    <property type="match status" value="1"/>
</dbReference>
<evidence type="ECO:0000256" key="1">
    <source>
        <dbReference type="ARBA" id="ARBA00001947"/>
    </source>
</evidence>
<reference evidence="10 11" key="1">
    <citation type="submission" date="2014-12" db="EMBL/GenBank/DDBJ databases">
        <title>Genome assembly of Enhygromyxa salina DSM 15201.</title>
        <authorList>
            <person name="Sharma G."/>
            <person name="Subramanian S."/>
        </authorList>
    </citation>
    <scope>NUCLEOTIDE SEQUENCE [LARGE SCALE GENOMIC DNA]</scope>
    <source>
        <strain evidence="10 11">DSM 15201</strain>
    </source>
</reference>
<dbReference type="PRINTS" id="PR00786">
    <property type="entry name" value="NEPRILYSIN"/>
</dbReference>
<dbReference type="Pfam" id="PF05649">
    <property type="entry name" value="Peptidase_M13_N"/>
    <property type="match status" value="1"/>
</dbReference>
<dbReference type="PANTHER" id="PTHR11733:SF167">
    <property type="entry name" value="FI17812P1-RELATED"/>
    <property type="match status" value="1"/>
</dbReference>
<evidence type="ECO:0000256" key="6">
    <source>
        <dbReference type="ARBA" id="ARBA00022833"/>
    </source>
</evidence>
<dbReference type="InterPro" id="IPR024079">
    <property type="entry name" value="MetalloPept_cat_dom_sf"/>
</dbReference>
<dbReference type="GO" id="GO:0005886">
    <property type="term" value="C:plasma membrane"/>
    <property type="evidence" value="ECO:0007669"/>
    <property type="project" value="TreeGrafter"/>
</dbReference>
<evidence type="ECO:0000259" key="8">
    <source>
        <dbReference type="Pfam" id="PF01431"/>
    </source>
</evidence>
<evidence type="ECO:0000313" key="10">
    <source>
        <dbReference type="EMBL" id="KIG16052.1"/>
    </source>
</evidence>
<protein>
    <submittedName>
        <fullName evidence="10">Metallopeptidase</fullName>
    </submittedName>
</protein>
<sequence>MLPEMSRREIVVCAALCLPLLASGCKKDGDLTDPEVVVPPVVEAPQRFSLSSTNEIGTEVVAQMDLSTDPCTDFYQFACGEWIANNPLPEDKPRWGRGFGELGERNNQVLREILENDTERPGTLYAACMDEAAIDEIGVTPLAPYLAKIDKLDAKNTKALFKLMGELDAGVGLGAFFDFGLSIDFQQPDLHISDLGQGGTGLPDPSFYLNADKAARFLPQYEAHIARMLTFFDYAPEDAAAAAKRIVTLETEIAKLQKPPEQMRDPESVYFRWDRKGVEAKSKLPWSAYFTAIGVPKLQLINVSNPEFVEGLPAVIGAADPQAIKDYLRFNLISNTADLLSAEIVAANFQFAAALTGQQKIQPRWERCVGVVNRAVGDLLSQKFVERQFPGDSKDIAIDMIQRVEAAFEAGLPSLGWMDDATRAAAVGKMKKIENKIGYPEKWKSYDKLSFQGSYFADSIAARTWSNKYQLGKIGQTVDETEWFWPASIVNASYNPLQNFMNFPAGILQPPFFHREFPKAMNFGAMGMVMGHELTHGFDDSGRKFDGDGVMREWWAPEVATNFEAQTQCVVKTYSALEVQPGVHVNGELTLGENIADFGGIKESYEAYRAWVAEQGAEPQLIDGLTNEQLFFVAMAQSWCSVSSPQFDELLVAVDSHSPPKFRVNVPMSHLPAFWEAFSCGEGEPMHPEQVCAVW</sequence>
<dbReference type="InterPro" id="IPR008753">
    <property type="entry name" value="Peptidase_M13_N"/>
</dbReference>
<comment type="caution">
    <text evidence="10">The sequence shown here is derived from an EMBL/GenBank/DDBJ whole genome shotgun (WGS) entry which is preliminary data.</text>
</comment>
<keyword evidence="3" id="KW-0645">Protease</keyword>
<dbReference type="Gene3D" id="1.10.1380.10">
    <property type="entry name" value="Neutral endopeptidase , domain2"/>
    <property type="match status" value="1"/>
</dbReference>
<proteinExistence type="inferred from homology"/>
<dbReference type="AlphaFoldDB" id="A0A0C2D7Q3"/>
<evidence type="ECO:0000256" key="7">
    <source>
        <dbReference type="ARBA" id="ARBA00023049"/>
    </source>
</evidence>
<dbReference type="Proteomes" id="UP000031599">
    <property type="component" value="Unassembled WGS sequence"/>
</dbReference>